<sequence length="525" mass="59624">MLQGIDLLTSFPSQSQSQAPSNSSSSTKNDFFQLVMSDHLVNQAEVEVIEQNGEELLEEDSNRLRQVMQELFENSDIDLADTDPTALINGLTDLVDSDKTVINKVMEKLIVAFENSQTDSSMPIYPMAQAKTEVEQNSEELLDELLAFLTEKTVEEETFYLSEEDKQRLGQLLQGIINDTDTELIDTNSTALIDELAHLLDSNKTVINKVLEKLRTALEDSQTDAPTPIYPMEIPMLQSISNVQEASKEKLDKLIVQTEQVLVSISDHSNKAQNYKQILQLLEQWSKLDSKTQLAAQVVLSESVSENNKDIWSTLLTNFMNRQSIDQQYSSSQKVTQVDIKRWLQNAVDKNDTVNQSRMDHVNQPLQSKVQQYTIHLSLTNTDEQLVQKQLLDQFQQVMKNSQFMKLSNGTNQLMLRIQPDQLGEVTVKLLQVNGEMTVKMIASSQHAKELLEGNLHQLRHLFSPHQIQIEKQESYGQVEQDNLLDDDQAEDSNAQQQEHEDNDQANADTQDELSFEDLLVNAKV</sequence>
<name>A0ACC6M7P7_9BACI</name>
<protein>
    <submittedName>
        <fullName evidence="1">Flagellar hook-length control protein FliK</fullName>
    </submittedName>
</protein>
<reference evidence="1" key="1">
    <citation type="submission" date="2023-11" db="EMBL/GenBank/DDBJ databases">
        <title>Gracilibacillus pellucida a moderately halophilic bacterium isolated from saline soil in Xinjiang province.</title>
        <authorList>
            <person name="Zhang Z."/>
            <person name="Tan F."/>
            <person name="Wang Y."/>
            <person name="Xia M."/>
        </authorList>
    </citation>
    <scope>NUCLEOTIDE SEQUENCE</scope>
    <source>
        <strain evidence="1">S3-1-1</strain>
    </source>
</reference>
<proteinExistence type="predicted"/>
<evidence type="ECO:0000313" key="2">
    <source>
        <dbReference type="Proteomes" id="UP001277972"/>
    </source>
</evidence>
<dbReference type="EMBL" id="JAWZSR010000008">
    <property type="protein sequence ID" value="MDX8046940.1"/>
    <property type="molecule type" value="Genomic_DNA"/>
</dbReference>
<keyword evidence="1" id="KW-0966">Cell projection</keyword>
<dbReference type="Proteomes" id="UP001277972">
    <property type="component" value="Unassembled WGS sequence"/>
</dbReference>
<keyword evidence="1" id="KW-0969">Cilium</keyword>
<gene>
    <name evidence="1" type="ORF">SH601_13180</name>
</gene>
<organism evidence="1 2">
    <name type="scientific">Gracilibacillus pellucidus</name>
    <dbReference type="NCBI Taxonomy" id="3095368"/>
    <lineage>
        <taxon>Bacteria</taxon>
        <taxon>Bacillati</taxon>
        <taxon>Bacillota</taxon>
        <taxon>Bacilli</taxon>
        <taxon>Bacillales</taxon>
        <taxon>Bacillaceae</taxon>
        <taxon>Gracilibacillus</taxon>
    </lineage>
</organism>
<accession>A0ACC6M7P7</accession>
<keyword evidence="2" id="KW-1185">Reference proteome</keyword>
<keyword evidence="1" id="KW-0282">Flagellum</keyword>
<comment type="caution">
    <text evidence="1">The sequence shown here is derived from an EMBL/GenBank/DDBJ whole genome shotgun (WGS) entry which is preliminary data.</text>
</comment>
<evidence type="ECO:0000313" key="1">
    <source>
        <dbReference type="EMBL" id="MDX8046940.1"/>
    </source>
</evidence>